<accession>A0A1M5Q4J2</accession>
<dbReference type="AlphaFoldDB" id="A0A1M5Q4J2"/>
<dbReference type="OrthoDB" id="756873at2"/>
<evidence type="ECO:0008006" key="3">
    <source>
        <dbReference type="Google" id="ProtNLM"/>
    </source>
</evidence>
<dbReference type="STRING" id="570519.SAMN04488116_3501"/>
<sequence length="253" mass="29352">MNFIKWTETRTIAKTIISIYVFSFLIACQESPQKENVPIHKKVLPGHEDIDLHKIKLYSSKYFKPFGEMTYDLNKVKFDDKQLLQLNIGFEVRGSQSPDTVFFDLKTLAFVKRSFKNSFSKYTGKLMFKNNKLTGALEPYTDDSDLKESLQFDKQFSHGLFEPAMLSYLLGSLPLQIGYSASLPMLDLNNGGSIVWANIEVVEKKKIKVKGEWYDTWKIISDGSRNKIFWIDVADNKLVKMKNEGVWFQWKLE</sequence>
<organism evidence="1 2">
    <name type="scientific">Flagellimonas flava</name>
    <dbReference type="NCBI Taxonomy" id="570519"/>
    <lineage>
        <taxon>Bacteria</taxon>
        <taxon>Pseudomonadati</taxon>
        <taxon>Bacteroidota</taxon>
        <taxon>Flavobacteriia</taxon>
        <taxon>Flavobacteriales</taxon>
        <taxon>Flavobacteriaceae</taxon>
        <taxon>Flagellimonas</taxon>
    </lineage>
</organism>
<evidence type="ECO:0000313" key="1">
    <source>
        <dbReference type="EMBL" id="SHH09034.1"/>
    </source>
</evidence>
<dbReference type="InterPro" id="IPR021457">
    <property type="entry name" value="DUF3108"/>
</dbReference>
<dbReference type="EMBL" id="FQWL01000011">
    <property type="protein sequence ID" value="SHH09034.1"/>
    <property type="molecule type" value="Genomic_DNA"/>
</dbReference>
<gene>
    <name evidence="1" type="ORF">SAMN04488116_3501</name>
</gene>
<name>A0A1M5Q4J2_9FLAO</name>
<protein>
    <recommendedName>
        <fullName evidence="3">DUF3108 domain-containing protein</fullName>
    </recommendedName>
</protein>
<dbReference type="Proteomes" id="UP000184532">
    <property type="component" value="Unassembled WGS sequence"/>
</dbReference>
<dbReference type="RefSeq" id="WP_073182029.1">
    <property type="nucleotide sequence ID" value="NZ_FQWL01000011.1"/>
</dbReference>
<proteinExistence type="predicted"/>
<dbReference type="Pfam" id="PF11306">
    <property type="entry name" value="DUF3108"/>
    <property type="match status" value="1"/>
</dbReference>
<reference evidence="2" key="1">
    <citation type="submission" date="2016-11" db="EMBL/GenBank/DDBJ databases">
        <authorList>
            <person name="Varghese N."/>
            <person name="Submissions S."/>
        </authorList>
    </citation>
    <scope>NUCLEOTIDE SEQUENCE [LARGE SCALE GENOMIC DNA]</scope>
    <source>
        <strain evidence="2">DSM 22638</strain>
    </source>
</reference>
<evidence type="ECO:0000313" key="2">
    <source>
        <dbReference type="Proteomes" id="UP000184532"/>
    </source>
</evidence>
<keyword evidence="2" id="KW-1185">Reference proteome</keyword>
<dbReference type="PROSITE" id="PS51257">
    <property type="entry name" value="PROKAR_LIPOPROTEIN"/>
    <property type="match status" value="1"/>
</dbReference>